<reference evidence="2" key="1">
    <citation type="submission" date="2019-01" db="EMBL/GenBank/DDBJ databases">
        <title>Draft genome sequences of three monokaryotic isolates of the white-rot basidiomycete fungus Dichomitus squalens.</title>
        <authorList>
            <consortium name="DOE Joint Genome Institute"/>
            <person name="Lopez S.C."/>
            <person name="Andreopoulos B."/>
            <person name="Pangilinan J."/>
            <person name="Lipzen A."/>
            <person name="Riley R."/>
            <person name="Ahrendt S."/>
            <person name="Ng V."/>
            <person name="Barry K."/>
            <person name="Daum C."/>
            <person name="Grigoriev I.V."/>
            <person name="Hilden K.S."/>
            <person name="Makela M.R."/>
            <person name="de Vries R.P."/>
        </authorList>
    </citation>
    <scope>NUCLEOTIDE SEQUENCE [LARGE SCALE GENOMIC DNA]</scope>
    <source>
        <strain evidence="2">OM18370.1</strain>
    </source>
</reference>
<feature type="compositionally biased region" description="Basic and acidic residues" evidence="1">
    <location>
        <begin position="28"/>
        <end position="49"/>
    </location>
</feature>
<name>A0A4Q9MX81_9APHY</name>
<dbReference type="EMBL" id="ML143397">
    <property type="protein sequence ID" value="TBU31948.1"/>
    <property type="molecule type" value="Genomic_DNA"/>
</dbReference>
<accession>A0A4Q9MX81</accession>
<proteinExistence type="predicted"/>
<protein>
    <submittedName>
        <fullName evidence="2">Uncharacterized protein</fullName>
    </submittedName>
</protein>
<evidence type="ECO:0000256" key="1">
    <source>
        <dbReference type="SAM" id="MobiDB-lite"/>
    </source>
</evidence>
<dbReference type="Proteomes" id="UP000292957">
    <property type="component" value="Unassembled WGS sequence"/>
</dbReference>
<sequence length="169" mass="18674">MSVPNLNAYLPSPGNAPSTNPLQPCGQLDHRCPLENTVPDERNRLESRPHSSMSGELRISDPDIVRKRRRWPCRQFPQPRKGFSKSTFAQGVMGTGWHLEDEPRLNLGQPLGTRAALSLQSGLAPGGRWHKCDFHCVQTSRLCLPQSRVTETIGNAHSALTLHPPTSVA</sequence>
<organism evidence="2">
    <name type="scientific">Dichomitus squalens</name>
    <dbReference type="NCBI Taxonomy" id="114155"/>
    <lineage>
        <taxon>Eukaryota</taxon>
        <taxon>Fungi</taxon>
        <taxon>Dikarya</taxon>
        <taxon>Basidiomycota</taxon>
        <taxon>Agaricomycotina</taxon>
        <taxon>Agaricomycetes</taxon>
        <taxon>Polyporales</taxon>
        <taxon>Polyporaceae</taxon>
        <taxon>Dichomitus</taxon>
    </lineage>
</organism>
<gene>
    <name evidence="2" type="ORF">BD311DRAFT_81697</name>
</gene>
<evidence type="ECO:0000313" key="2">
    <source>
        <dbReference type="EMBL" id="TBU31948.1"/>
    </source>
</evidence>
<feature type="region of interest" description="Disordered" evidence="1">
    <location>
        <begin position="1"/>
        <end position="56"/>
    </location>
</feature>
<dbReference type="AlphaFoldDB" id="A0A4Q9MX81"/>